<reference evidence="2 3" key="1">
    <citation type="submission" date="2014-10" db="EMBL/GenBank/DDBJ databases">
        <title>Draft genome of the hookworm Ancylostoma caninum.</title>
        <authorList>
            <person name="Mitreva M."/>
        </authorList>
    </citation>
    <scope>NUCLEOTIDE SEQUENCE [LARGE SCALE GENOMIC DNA]</scope>
    <source>
        <strain evidence="2 3">Baltimore</strain>
    </source>
</reference>
<protein>
    <recommendedName>
        <fullName evidence="4">SCP-like protein</fullName>
    </recommendedName>
</protein>
<dbReference type="STRING" id="29170.A0A368H9G6"/>
<evidence type="ECO:0000313" key="2">
    <source>
        <dbReference type="EMBL" id="RCN52269.1"/>
    </source>
</evidence>
<feature type="chain" id="PRO_5016885939" description="SCP-like protein" evidence="1">
    <location>
        <begin position="29"/>
        <end position="114"/>
    </location>
</feature>
<dbReference type="Proteomes" id="UP000252519">
    <property type="component" value="Unassembled WGS sequence"/>
</dbReference>
<dbReference type="SUPFAM" id="SSF55797">
    <property type="entry name" value="PR-1-like"/>
    <property type="match status" value="1"/>
</dbReference>
<name>A0A368H9G6_ANCCA</name>
<dbReference type="Gene3D" id="3.40.33.10">
    <property type="entry name" value="CAP"/>
    <property type="match status" value="1"/>
</dbReference>
<keyword evidence="3" id="KW-1185">Reference proteome</keyword>
<proteinExistence type="predicted"/>
<accession>A0A368H9G6</accession>
<evidence type="ECO:0008006" key="4">
    <source>
        <dbReference type="Google" id="ProtNLM"/>
    </source>
</evidence>
<dbReference type="EMBL" id="JOJR01000008">
    <property type="protein sequence ID" value="RCN52269.1"/>
    <property type="molecule type" value="Genomic_DNA"/>
</dbReference>
<evidence type="ECO:0000313" key="3">
    <source>
        <dbReference type="Proteomes" id="UP000252519"/>
    </source>
</evidence>
<comment type="caution">
    <text evidence="2">The sequence shown here is derived from an EMBL/GenBank/DDBJ whole genome shotgun (WGS) entry which is preliminary data.</text>
</comment>
<evidence type="ECO:0000256" key="1">
    <source>
        <dbReference type="SAM" id="SignalP"/>
    </source>
</evidence>
<dbReference type="OrthoDB" id="5794466at2759"/>
<gene>
    <name evidence="2" type="ORF">ANCCAN_01702</name>
</gene>
<dbReference type="InterPro" id="IPR035940">
    <property type="entry name" value="CAP_sf"/>
</dbReference>
<organism evidence="2 3">
    <name type="scientific">Ancylostoma caninum</name>
    <name type="common">Dog hookworm</name>
    <dbReference type="NCBI Taxonomy" id="29170"/>
    <lineage>
        <taxon>Eukaryota</taxon>
        <taxon>Metazoa</taxon>
        <taxon>Ecdysozoa</taxon>
        <taxon>Nematoda</taxon>
        <taxon>Chromadorea</taxon>
        <taxon>Rhabditida</taxon>
        <taxon>Rhabditina</taxon>
        <taxon>Rhabditomorpha</taxon>
        <taxon>Strongyloidea</taxon>
        <taxon>Ancylostomatidae</taxon>
        <taxon>Ancylostomatinae</taxon>
        <taxon>Ancylostoma</taxon>
    </lineage>
</organism>
<feature type="signal peptide" evidence="1">
    <location>
        <begin position="1"/>
        <end position="28"/>
    </location>
</feature>
<dbReference type="AlphaFoldDB" id="A0A368H9G6"/>
<sequence>MKTIPGKSLFGLLMLLILIFSLLGATLATLANCPGAALTNDERDALTNAHNMLRSQIATGAAPNWAGNLNAGKNIYMLRYDCALEEAAKNAMGGVCSQAIAHNSPYGHNVQAYV</sequence>
<keyword evidence="1" id="KW-0732">Signal</keyword>